<accession>A0A8S3HA69</accession>
<reference evidence="2" key="1">
    <citation type="submission" date="2021-02" db="EMBL/GenBank/DDBJ databases">
        <authorList>
            <person name="Nowell W R."/>
        </authorList>
    </citation>
    <scope>NUCLEOTIDE SEQUENCE</scope>
</reference>
<gene>
    <name evidence="2" type="ORF">GIL414_LOCUS68888</name>
</gene>
<feature type="compositionally biased region" description="Low complexity" evidence="1">
    <location>
        <begin position="89"/>
        <end position="121"/>
    </location>
</feature>
<evidence type="ECO:0000256" key="1">
    <source>
        <dbReference type="SAM" id="MobiDB-lite"/>
    </source>
</evidence>
<name>A0A8S3HA69_9BILA</name>
<feature type="region of interest" description="Disordered" evidence="1">
    <location>
        <begin position="138"/>
        <end position="160"/>
    </location>
</feature>
<feature type="region of interest" description="Disordered" evidence="1">
    <location>
        <begin position="86"/>
        <end position="121"/>
    </location>
</feature>
<comment type="caution">
    <text evidence="2">The sequence shown here is derived from an EMBL/GenBank/DDBJ whole genome shotgun (WGS) entry which is preliminary data.</text>
</comment>
<feature type="region of interest" description="Disordered" evidence="1">
    <location>
        <begin position="27"/>
        <end position="61"/>
    </location>
</feature>
<sequence>IFLMVVTRSETLAATAIAAVLESSYKVNKQPKSSTRSRSANRTSKRPPPPPPDPIHRYRTKLSKKILCNNDISTISFTDCKTIAHARSSSKSSTNSSRSSSNSSTISSSSSSSDSHSSKFTTVSSIIKRINKMEINNAVNSSSQQSSRLPQAGPILVYKS</sequence>
<dbReference type="AlphaFoldDB" id="A0A8S3HA69"/>
<evidence type="ECO:0000313" key="2">
    <source>
        <dbReference type="EMBL" id="CAF5179678.1"/>
    </source>
</evidence>
<protein>
    <submittedName>
        <fullName evidence="2">Uncharacterized protein</fullName>
    </submittedName>
</protein>
<feature type="compositionally biased region" description="Low complexity" evidence="1">
    <location>
        <begin position="32"/>
        <end position="42"/>
    </location>
</feature>
<dbReference type="Proteomes" id="UP000681720">
    <property type="component" value="Unassembled WGS sequence"/>
</dbReference>
<dbReference type="EMBL" id="CAJOBJ010329002">
    <property type="protein sequence ID" value="CAF5179678.1"/>
    <property type="molecule type" value="Genomic_DNA"/>
</dbReference>
<feature type="non-terminal residue" evidence="2">
    <location>
        <position position="1"/>
    </location>
</feature>
<feature type="non-terminal residue" evidence="2">
    <location>
        <position position="160"/>
    </location>
</feature>
<evidence type="ECO:0000313" key="3">
    <source>
        <dbReference type="Proteomes" id="UP000681720"/>
    </source>
</evidence>
<organism evidence="2 3">
    <name type="scientific">Rotaria magnacalcarata</name>
    <dbReference type="NCBI Taxonomy" id="392030"/>
    <lineage>
        <taxon>Eukaryota</taxon>
        <taxon>Metazoa</taxon>
        <taxon>Spiralia</taxon>
        <taxon>Gnathifera</taxon>
        <taxon>Rotifera</taxon>
        <taxon>Eurotatoria</taxon>
        <taxon>Bdelloidea</taxon>
        <taxon>Philodinida</taxon>
        <taxon>Philodinidae</taxon>
        <taxon>Rotaria</taxon>
    </lineage>
</organism>
<proteinExistence type="predicted"/>